<accession>A0A6H2H433</accession>
<feature type="region of interest" description="Disordered" evidence="1">
    <location>
        <begin position="61"/>
        <end position="80"/>
    </location>
</feature>
<name>A0A6H2H433_9BACL</name>
<evidence type="ECO:0000313" key="3">
    <source>
        <dbReference type="Proteomes" id="UP000502136"/>
    </source>
</evidence>
<organism evidence="2 3">
    <name type="scientific">Paenibacillus albicereus</name>
    <dbReference type="NCBI Taxonomy" id="2726185"/>
    <lineage>
        <taxon>Bacteria</taxon>
        <taxon>Bacillati</taxon>
        <taxon>Bacillota</taxon>
        <taxon>Bacilli</taxon>
        <taxon>Bacillales</taxon>
        <taxon>Paenibacillaceae</taxon>
        <taxon>Paenibacillus</taxon>
    </lineage>
</organism>
<dbReference type="KEGG" id="palr:HGI30_16255"/>
<dbReference type="AlphaFoldDB" id="A0A6H2H433"/>
<dbReference type="EMBL" id="CP051428">
    <property type="protein sequence ID" value="QJC54417.1"/>
    <property type="molecule type" value="Genomic_DNA"/>
</dbReference>
<keyword evidence="3" id="KW-1185">Reference proteome</keyword>
<evidence type="ECO:0000313" key="2">
    <source>
        <dbReference type="EMBL" id="QJC54417.1"/>
    </source>
</evidence>
<protein>
    <submittedName>
        <fullName evidence="2">Uncharacterized protein</fullName>
    </submittedName>
</protein>
<evidence type="ECO:0000256" key="1">
    <source>
        <dbReference type="SAM" id="MobiDB-lite"/>
    </source>
</evidence>
<gene>
    <name evidence="2" type="ORF">HGI30_16255</name>
</gene>
<dbReference type="Proteomes" id="UP000502136">
    <property type="component" value="Chromosome"/>
</dbReference>
<reference evidence="2 3" key="1">
    <citation type="submission" date="2020-04" db="EMBL/GenBank/DDBJ databases">
        <title>Novel Paenibacillus strain UniB2 isolated from commercial digestive syrup.</title>
        <authorList>
            <person name="Thorat V."/>
            <person name="Kirdat K."/>
            <person name="Tiwarekar B."/>
            <person name="Yadav A."/>
        </authorList>
    </citation>
    <scope>NUCLEOTIDE SEQUENCE [LARGE SCALE GENOMIC DNA]</scope>
    <source>
        <strain evidence="2 3">UniB2</strain>
    </source>
</reference>
<proteinExistence type="predicted"/>
<sequence>MFPRSLDHYQEQLTRLLESEHYAEAKRLLQFLLQCRGEEPRHYEEWGNLLAWLEMAFPGGVEEQEGEPSEEDLRRTALSPAEQDESYVQQVLYIMKNHPMLDQQLLALERAAHLRSPEVDETIRSWLEQEPLHPMVQFKALQCLRRRGDSGAVRMERLGETVELEIERTPLELDDYPEPVRLILERVEGVTETMDPTLPHFARELWKECLQYLYGSSAYARMLSEEEAVVDSYAAALHLTLLLAVYGTAEEEEIRHTYGITDELRFRYEQACRSMRQITDLQEGSGDE</sequence>